<dbReference type="Proteomes" id="UP000326112">
    <property type="component" value="Unassembled WGS sequence"/>
</dbReference>
<evidence type="ECO:0000256" key="1">
    <source>
        <dbReference type="SAM" id="MobiDB-lite"/>
    </source>
</evidence>
<dbReference type="SMART" id="SM00054">
    <property type="entry name" value="EFh"/>
    <property type="match status" value="1"/>
</dbReference>
<dbReference type="PROSITE" id="PS50222">
    <property type="entry name" value="EF_HAND_2"/>
    <property type="match status" value="1"/>
</dbReference>
<comment type="caution">
    <text evidence="3">The sequence shown here is derived from an EMBL/GenBank/DDBJ whole genome shotgun (WGS) entry which is preliminary data.</text>
</comment>
<organism evidence="3 4">
    <name type="scientific">Pseudomonas kitaguniensis</name>
    <dbReference type="NCBI Taxonomy" id="2607908"/>
    <lineage>
        <taxon>Bacteria</taxon>
        <taxon>Pseudomonadati</taxon>
        <taxon>Pseudomonadota</taxon>
        <taxon>Gammaproteobacteria</taxon>
        <taxon>Pseudomonadales</taxon>
        <taxon>Pseudomonadaceae</taxon>
        <taxon>Pseudomonas</taxon>
    </lineage>
</organism>
<dbReference type="RefSeq" id="WP_152745183.1">
    <property type="nucleotide sequence ID" value="NZ_VUAZ01000003.1"/>
</dbReference>
<feature type="domain" description="EF-hand" evidence="2">
    <location>
        <begin position="680"/>
        <end position="715"/>
    </location>
</feature>
<evidence type="ECO:0000313" key="3">
    <source>
        <dbReference type="EMBL" id="MPR00778.1"/>
    </source>
</evidence>
<proteinExistence type="predicted"/>
<dbReference type="SUPFAM" id="SSF47473">
    <property type="entry name" value="EF-hand"/>
    <property type="match status" value="1"/>
</dbReference>
<evidence type="ECO:0000259" key="2">
    <source>
        <dbReference type="PROSITE" id="PS50222"/>
    </source>
</evidence>
<dbReference type="PROSITE" id="PS00018">
    <property type="entry name" value="EF_HAND_1"/>
    <property type="match status" value="1"/>
</dbReference>
<evidence type="ECO:0000313" key="4">
    <source>
        <dbReference type="Proteomes" id="UP000326112"/>
    </source>
</evidence>
<feature type="region of interest" description="Disordered" evidence="1">
    <location>
        <begin position="140"/>
        <end position="162"/>
    </location>
</feature>
<keyword evidence="4" id="KW-1185">Reference proteome</keyword>
<name>A0A5N7KFD3_9PSED</name>
<dbReference type="Gene3D" id="3.90.1720.10">
    <property type="entry name" value="endopeptidase domain like (from Nostoc punctiforme)"/>
    <property type="match status" value="1"/>
</dbReference>
<protein>
    <submittedName>
        <fullName evidence="3">DUF3380 domain-containing protein</fullName>
    </submittedName>
</protein>
<gene>
    <name evidence="3" type="ORF">F0169_01045</name>
</gene>
<accession>A0A5N7KFD3</accession>
<dbReference type="InterPro" id="IPR024408">
    <property type="entry name" value="Muramidase"/>
</dbReference>
<dbReference type="EMBL" id="VUAZ01000003">
    <property type="protein sequence ID" value="MPR00778.1"/>
    <property type="molecule type" value="Genomic_DNA"/>
</dbReference>
<reference evidence="3 4" key="2">
    <citation type="journal article" date="2023" name="Plant Pathol.">
        <title>Dismantling and reorganizing Pseudomonas marginalis sensu#lato.</title>
        <authorList>
            <person name="Sawada H."/>
            <person name="Fujikawa T."/>
            <person name="Satou M."/>
        </authorList>
    </citation>
    <scope>NUCLEOTIDE SEQUENCE [LARGE SCALE GENOMIC DNA]</scope>
    <source>
        <strain evidence="3 4">MAFF 212408</strain>
    </source>
</reference>
<dbReference type="InterPro" id="IPR011992">
    <property type="entry name" value="EF-hand-dom_pair"/>
</dbReference>
<dbReference type="Pfam" id="PF11860">
    <property type="entry name" value="Muramidase"/>
    <property type="match status" value="1"/>
</dbReference>
<feature type="compositionally biased region" description="Pro residues" evidence="1">
    <location>
        <begin position="149"/>
        <end position="162"/>
    </location>
</feature>
<dbReference type="InterPro" id="IPR002048">
    <property type="entry name" value="EF_hand_dom"/>
</dbReference>
<reference evidence="3 4" key="1">
    <citation type="journal article" date="2020" name="Int. J. Syst. Evol. Microbiol.">
        <title>Pseudomonas kitaguniensis sp. nov., a pathogen causing bacterial rot of Welsh onion in Japan.</title>
        <authorList>
            <person name="Sawada H."/>
            <person name="Fujikawa T."/>
            <person name="Nishiwaki Y."/>
            <person name="Horita H."/>
        </authorList>
    </citation>
    <scope>NUCLEOTIDE SEQUENCE [LARGE SCALE GENOMIC DNA]</scope>
    <source>
        <strain evidence="3 4">MAFF 212408</strain>
    </source>
</reference>
<sequence>MSTGLLEQRANYPRSQYEYGLGGHGTADADNNGRKEIDCSNLLNRMLRDAGYDIPYKTTAQLATDTTYFDVIPLADVDVNGGDIALWVTRGHTGVVEDLDANRVKGNFFGSQTSTGPKSAKFGLNSNYWPMPDKFLRPKAQYRTGGQPTPAPAAPAPAPAPAGPAPLMTFQYPIRKADGKQFTDAEEIYQALGAETSGHYLLGSNKFWHGGIHITDTSAPQCVLNEPVRCMADGEVVAYRLNDDYLESTFGDNEKKLKYSNSFCLVRHEYKSVPNPDEGPNKGKQNTLNFYSFYMHLLPYQRYPLAETERPTPKVTMTVNDFKAYDVFPEANGTPSPGKLSTGTKLEILEQKDVGNVTYARGKILSGSVKNVNRKVREAGAVVWFAYLKNGAPYQNSEPKNIWTADKIVERQRPNYWQGKVKATVVNKLDLYADPASPQNGQPAGAKLGNLQLITGSVVEFDSKDVLNLTVNGVTRRMAKCTKISGDLAGAGTAPSSFWACVENQRDYRILDWTSLTPTSFNTVETASTGIKAGDPIGYLGFTENITSEEGGVNSKHQVHVEIFTAEASVKDFLKNVAGLKSGKQYLHLAVGAGLKKKAPATDVTPLKNQHAVDLSKAPVIKEGTEDWYEVSVIENGQPVSGLIKKTEAEIVTQHDWEKLGFQIVEECNAAADGFLDPEDTPQFFKDLFAKIDTNHNGEVDAGELAEALKNAETRDQWSKLIAHHPTEWKDKADAPKWSKLDQLLEGSPKTLKHEKERIDEMVFWDDLTGGAAIGNGIGVITHFHPVAIISNLLPSNRCFCFEQGIVNSPCQVGFRDVTKEHFELLATQLGVEREVLRAIAVAETGDKVPFKEFVAGKQHAAILYERHYMYRFLKVKGYTSQQLDDLSTTEPKIVHVYQSGYSYGTEQAQYERLLRARELDKDSASKACSWGKFQVMGEYYSQLYESVDELVEAQNYCALQHLQYFKVFLTKEKNMLEPMKNKNWLTIAKKYNGANQVGYDTRISNAYTKLKAEW</sequence>
<dbReference type="InterPro" id="IPR018247">
    <property type="entry name" value="EF_Hand_1_Ca_BS"/>
</dbReference>